<keyword evidence="3" id="KW-1003">Cell membrane</keyword>
<feature type="region of interest" description="Disordered" evidence="7">
    <location>
        <begin position="1"/>
        <end position="95"/>
    </location>
</feature>
<reference evidence="11" key="2">
    <citation type="submission" date="2018-04" db="EMBL/GenBank/DDBJ databases">
        <title>Draft genome sequence of Mycobacterium montefiorense isolated from Japanese black salamander.</title>
        <authorList>
            <person name="Fukano H."/>
            <person name="Yoshida M."/>
            <person name="Shimizu A."/>
            <person name="Iwao H."/>
            <person name="Kurata O."/>
            <person name="Katayama Y."/>
            <person name="Omatsu T."/>
            <person name="Mizutani T."/>
            <person name="Wada S."/>
            <person name="Hoshino Y."/>
        </authorList>
    </citation>
    <scope>NUCLEOTIDE SEQUENCE [LARGE SCALE GENOMIC DNA]</scope>
    <source>
        <strain evidence="11">BS</strain>
    </source>
</reference>
<feature type="compositionally biased region" description="Pro residues" evidence="7">
    <location>
        <begin position="73"/>
        <end position="92"/>
    </location>
</feature>
<evidence type="ECO:0000256" key="3">
    <source>
        <dbReference type="ARBA" id="ARBA00022475"/>
    </source>
</evidence>
<gene>
    <name evidence="9" type="ORF">MmonteBS_39840</name>
    <name evidence="10" type="ORF">NJB18185_38350</name>
</gene>
<comment type="similarity">
    <text evidence="2">Belongs to the MmpS family.</text>
</comment>
<evidence type="ECO:0000313" key="9">
    <source>
        <dbReference type="EMBL" id="GBG39612.1"/>
    </source>
</evidence>
<evidence type="ECO:0000256" key="8">
    <source>
        <dbReference type="SAM" id="Phobius"/>
    </source>
</evidence>
<feature type="region of interest" description="Disordered" evidence="7">
    <location>
        <begin position="129"/>
        <end position="173"/>
    </location>
</feature>
<dbReference type="AlphaFoldDB" id="A0AA37V191"/>
<keyword evidence="6 8" id="KW-0472">Membrane</keyword>
<evidence type="ECO:0000313" key="10">
    <source>
        <dbReference type="EMBL" id="GKU74064.1"/>
    </source>
</evidence>
<feature type="transmembrane region" description="Helical" evidence="8">
    <location>
        <begin position="97"/>
        <end position="118"/>
    </location>
</feature>
<evidence type="ECO:0008006" key="13">
    <source>
        <dbReference type="Google" id="ProtNLM"/>
    </source>
</evidence>
<keyword evidence="4 8" id="KW-0812">Transmembrane</keyword>
<dbReference type="GO" id="GO:0005886">
    <property type="term" value="C:plasma membrane"/>
    <property type="evidence" value="ECO:0007669"/>
    <property type="project" value="UniProtKB-SubCell"/>
</dbReference>
<sequence length="264" mass="27569">MNDPRRPERFSPPQAGSEQTGPIGPRNVPLADPAYADQAPYAPAYGGYAPPWVPGLNETNPTRRLPAYWQQDQPPPGGLPPDDNAPPPPDGPRSPRWLLIGAGAAVMLVVALLIGLILTNGAIKTQTAVPPLPAMPGSTEQSPTPHPSTRTTAPPRTLLPVPPPSSSAGPSATPGAMQNVLYNVNGEGRAISITYWDTGDVIQTEFNVALPWSKRVSLSQSAAHPASVTIINIGHNVTCTVTVDGVTMRQRSGAGITVCDAGGR</sequence>
<evidence type="ECO:0000256" key="2">
    <source>
        <dbReference type="ARBA" id="ARBA00007531"/>
    </source>
</evidence>
<dbReference type="Pfam" id="PF05423">
    <property type="entry name" value="Mycobact_memb"/>
    <property type="match status" value="1"/>
</dbReference>
<keyword evidence="5 8" id="KW-1133">Transmembrane helix</keyword>
<reference evidence="9" key="1">
    <citation type="journal article" date="2018" name="Genome Announc.">
        <title>Draft Genome Sequence of Mycobacterium montefiorense Isolated from Japanese Black Salamander (Hynobius nigrescens).</title>
        <authorList>
            <person name="Fukano H."/>
            <person name="Yoshida M."/>
            <person name="Shimizu A."/>
            <person name="Iwao H."/>
            <person name="Katayama Y."/>
            <person name="Omatsu T."/>
            <person name="Mizutani T."/>
            <person name="Kurata O."/>
            <person name="Wada S."/>
            <person name="Hoshino Y."/>
        </authorList>
    </citation>
    <scope>NUCLEOTIDE SEQUENCE</scope>
    <source>
        <strain evidence="9">BS</strain>
    </source>
</reference>
<protein>
    <recommendedName>
        <fullName evidence="13">Transport accessory protein MmpS3</fullName>
    </recommendedName>
</protein>
<evidence type="ECO:0000256" key="5">
    <source>
        <dbReference type="ARBA" id="ARBA00022989"/>
    </source>
</evidence>
<dbReference type="Proteomes" id="UP000245060">
    <property type="component" value="Unassembled WGS sequence"/>
</dbReference>
<evidence type="ECO:0000256" key="4">
    <source>
        <dbReference type="ARBA" id="ARBA00022692"/>
    </source>
</evidence>
<comment type="caution">
    <text evidence="10">The sequence shown here is derived from an EMBL/GenBank/DDBJ whole genome shotgun (WGS) entry which is preliminary data.</text>
</comment>
<evidence type="ECO:0000256" key="6">
    <source>
        <dbReference type="ARBA" id="ARBA00023136"/>
    </source>
</evidence>
<comment type="subcellular location">
    <subcellularLocation>
        <location evidence="1">Cell membrane</location>
    </subcellularLocation>
</comment>
<reference evidence="10" key="4">
    <citation type="submission" date="2022-04" db="EMBL/GenBank/DDBJ databases">
        <authorList>
            <person name="Komine T."/>
            <person name="Fukano H."/>
            <person name="Wada S."/>
        </authorList>
    </citation>
    <scope>NUCLEOTIDE SEQUENCE</scope>
    <source>
        <strain evidence="10">NJB18185</strain>
    </source>
</reference>
<dbReference type="RefSeq" id="WP_108924750.1">
    <property type="nucleotide sequence ID" value="NZ_BFCH01000021.1"/>
</dbReference>
<evidence type="ECO:0000256" key="1">
    <source>
        <dbReference type="ARBA" id="ARBA00004236"/>
    </source>
</evidence>
<evidence type="ECO:0000313" key="11">
    <source>
        <dbReference type="Proteomes" id="UP000245060"/>
    </source>
</evidence>
<feature type="compositionally biased region" description="Low complexity" evidence="7">
    <location>
        <begin position="147"/>
        <end position="159"/>
    </location>
</feature>
<proteinExistence type="inferred from homology"/>
<dbReference type="EMBL" id="BQYH01000029">
    <property type="protein sequence ID" value="GKU74064.1"/>
    <property type="molecule type" value="Genomic_DNA"/>
</dbReference>
<evidence type="ECO:0000256" key="7">
    <source>
        <dbReference type="SAM" id="MobiDB-lite"/>
    </source>
</evidence>
<dbReference type="InterPro" id="IPR038468">
    <property type="entry name" value="MmpS_C"/>
</dbReference>
<organism evidence="10 12">
    <name type="scientific">Mycobacterium montefiorense</name>
    <dbReference type="NCBI Taxonomy" id="154654"/>
    <lineage>
        <taxon>Bacteria</taxon>
        <taxon>Bacillati</taxon>
        <taxon>Actinomycetota</taxon>
        <taxon>Actinomycetes</taxon>
        <taxon>Mycobacteriales</taxon>
        <taxon>Mycobacteriaceae</taxon>
        <taxon>Mycobacterium</taxon>
        <taxon>Mycobacterium simiae complex</taxon>
    </lineage>
</organism>
<feature type="compositionally biased region" description="Low complexity" evidence="7">
    <location>
        <begin position="31"/>
        <end position="50"/>
    </location>
</feature>
<dbReference type="EMBL" id="BFCH01000021">
    <property type="protein sequence ID" value="GBG39612.1"/>
    <property type="molecule type" value="Genomic_DNA"/>
</dbReference>
<dbReference type="Gene3D" id="2.60.40.2880">
    <property type="entry name" value="MmpS1-5, C-terminal soluble domain"/>
    <property type="match status" value="1"/>
</dbReference>
<dbReference type="Proteomes" id="UP001139505">
    <property type="component" value="Unassembled WGS sequence"/>
</dbReference>
<keyword evidence="11" id="KW-1185">Reference proteome</keyword>
<name>A0AA37V191_9MYCO</name>
<evidence type="ECO:0000313" key="12">
    <source>
        <dbReference type="Proteomes" id="UP001139505"/>
    </source>
</evidence>
<reference evidence="10" key="3">
    <citation type="journal article" date="2022" name="Microbiol. Resour. Announc.">
        <title>Draft Genome Sequences of Eight Mycobacterium montefiorense Strains Isolated from Salamanders in Captivity.</title>
        <authorList>
            <person name="Komine T."/>
            <person name="Ihara H."/>
            <person name="Fukano H."/>
            <person name="Hoshino Y."/>
            <person name="Kurata O."/>
            <person name="Wada S."/>
        </authorList>
    </citation>
    <scope>NUCLEOTIDE SEQUENCE</scope>
    <source>
        <strain evidence="10">NJB18185</strain>
    </source>
</reference>
<accession>A0AA37V191</accession>
<dbReference type="InterPro" id="IPR008693">
    <property type="entry name" value="MmpS"/>
</dbReference>